<gene>
    <name evidence="5" type="ORF">NCTC1934_00905</name>
</gene>
<dbReference type="SUPFAM" id="SSF46894">
    <property type="entry name" value="C-terminal effector domain of the bipartite response regulators"/>
    <property type="match status" value="1"/>
</dbReference>
<dbReference type="InterPro" id="IPR000792">
    <property type="entry name" value="Tscrpt_reg_LuxR_C"/>
</dbReference>
<accession>A0A378Y8P8</accession>
<dbReference type="CDD" id="cd06170">
    <property type="entry name" value="LuxR_C_like"/>
    <property type="match status" value="1"/>
</dbReference>
<dbReference type="InterPro" id="IPR027417">
    <property type="entry name" value="P-loop_NTPase"/>
</dbReference>
<dbReference type="InterPro" id="IPR016032">
    <property type="entry name" value="Sig_transdc_resp-reg_C-effctor"/>
</dbReference>
<dbReference type="STRING" id="1406858.GCA_000710895_01086"/>
<protein>
    <submittedName>
        <fullName evidence="5">Response regulator</fullName>
    </submittedName>
</protein>
<dbReference type="PROSITE" id="PS50043">
    <property type="entry name" value="HTH_LUXR_2"/>
    <property type="match status" value="1"/>
</dbReference>
<dbReference type="InterPro" id="IPR011990">
    <property type="entry name" value="TPR-like_helical_dom_sf"/>
</dbReference>
<dbReference type="GO" id="GO:0005737">
    <property type="term" value="C:cytoplasm"/>
    <property type="evidence" value="ECO:0007669"/>
    <property type="project" value="TreeGrafter"/>
</dbReference>
<dbReference type="Gene3D" id="3.40.50.300">
    <property type="entry name" value="P-loop containing nucleotide triphosphate hydrolases"/>
    <property type="match status" value="1"/>
</dbReference>
<keyword evidence="2" id="KW-0067">ATP-binding</keyword>
<keyword evidence="1" id="KW-0547">Nucleotide-binding</keyword>
<dbReference type="Pfam" id="PF00196">
    <property type="entry name" value="GerE"/>
    <property type="match status" value="1"/>
</dbReference>
<dbReference type="InterPro" id="IPR041664">
    <property type="entry name" value="AAA_16"/>
</dbReference>
<dbReference type="PANTHER" id="PTHR16305">
    <property type="entry name" value="TESTICULAR SOLUBLE ADENYLYL CYCLASE"/>
    <property type="match status" value="1"/>
</dbReference>
<proteinExistence type="predicted"/>
<dbReference type="Pfam" id="PF13191">
    <property type="entry name" value="AAA_16"/>
    <property type="match status" value="1"/>
</dbReference>
<dbReference type="Gene3D" id="1.25.40.10">
    <property type="entry name" value="Tetratricopeptide repeat domain"/>
    <property type="match status" value="1"/>
</dbReference>
<dbReference type="PRINTS" id="PR00038">
    <property type="entry name" value="HTHLUXR"/>
</dbReference>
<dbReference type="AlphaFoldDB" id="A0A378Y8P8"/>
<dbReference type="SUPFAM" id="SSF52540">
    <property type="entry name" value="P-loop containing nucleoside triphosphate hydrolases"/>
    <property type="match status" value="1"/>
</dbReference>
<dbReference type="GO" id="GO:0004016">
    <property type="term" value="F:adenylate cyclase activity"/>
    <property type="evidence" value="ECO:0007669"/>
    <property type="project" value="TreeGrafter"/>
</dbReference>
<dbReference type="OrthoDB" id="7053960at2"/>
<evidence type="ECO:0000313" key="5">
    <source>
        <dbReference type="EMBL" id="SUA73464.1"/>
    </source>
</evidence>
<name>A0A378Y8P8_9NOCA</name>
<dbReference type="PANTHER" id="PTHR16305:SF35">
    <property type="entry name" value="TRANSCRIPTIONAL ACTIVATOR DOMAIN"/>
    <property type="match status" value="1"/>
</dbReference>
<evidence type="ECO:0000256" key="2">
    <source>
        <dbReference type="ARBA" id="ARBA00022840"/>
    </source>
</evidence>
<dbReference type="EMBL" id="UGRY01000002">
    <property type="protein sequence ID" value="SUA73464.1"/>
    <property type="molecule type" value="Genomic_DNA"/>
</dbReference>
<dbReference type="GO" id="GO:0006355">
    <property type="term" value="P:regulation of DNA-templated transcription"/>
    <property type="evidence" value="ECO:0007669"/>
    <property type="project" value="InterPro"/>
</dbReference>
<dbReference type="InterPro" id="IPR036388">
    <property type="entry name" value="WH-like_DNA-bd_sf"/>
</dbReference>
<keyword evidence="6" id="KW-1185">Reference proteome</keyword>
<evidence type="ECO:0000256" key="3">
    <source>
        <dbReference type="SAM" id="MobiDB-lite"/>
    </source>
</evidence>
<evidence type="ECO:0000256" key="1">
    <source>
        <dbReference type="ARBA" id="ARBA00022741"/>
    </source>
</evidence>
<dbReference type="PROSITE" id="PS00622">
    <property type="entry name" value="HTH_LUXR_1"/>
    <property type="match status" value="1"/>
</dbReference>
<reference evidence="5 6" key="1">
    <citation type="submission" date="2018-06" db="EMBL/GenBank/DDBJ databases">
        <authorList>
            <consortium name="Pathogen Informatics"/>
            <person name="Doyle S."/>
        </authorList>
    </citation>
    <scope>NUCLEOTIDE SEQUENCE [LARGE SCALE GENOMIC DNA]</scope>
    <source>
        <strain evidence="5 6">NCTC1934</strain>
    </source>
</reference>
<evidence type="ECO:0000313" key="6">
    <source>
        <dbReference type="Proteomes" id="UP000255467"/>
    </source>
</evidence>
<dbReference type="Proteomes" id="UP000255467">
    <property type="component" value="Unassembled WGS sequence"/>
</dbReference>
<feature type="region of interest" description="Disordered" evidence="3">
    <location>
        <begin position="1"/>
        <end position="21"/>
    </location>
</feature>
<evidence type="ECO:0000259" key="4">
    <source>
        <dbReference type="PROSITE" id="PS50043"/>
    </source>
</evidence>
<dbReference type="GO" id="GO:0003677">
    <property type="term" value="F:DNA binding"/>
    <property type="evidence" value="ECO:0007669"/>
    <property type="project" value="InterPro"/>
</dbReference>
<dbReference type="SMART" id="SM00421">
    <property type="entry name" value="HTH_LUXR"/>
    <property type="match status" value="1"/>
</dbReference>
<feature type="region of interest" description="Disordered" evidence="3">
    <location>
        <begin position="836"/>
        <end position="856"/>
    </location>
</feature>
<organism evidence="5 6">
    <name type="scientific">Nocardia otitidiscaviarum</name>
    <dbReference type="NCBI Taxonomy" id="1823"/>
    <lineage>
        <taxon>Bacteria</taxon>
        <taxon>Bacillati</taxon>
        <taxon>Actinomycetota</taxon>
        <taxon>Actinomycetes</taxon>
        <taxon>Mycobacteriales</taxon>
        <taxon>Nocardiaceae</taxon>
        <taxon>Nocardia</taxon>
    </lineage>
</organism>
<dbReference type="SUPFAM" id="SSF48452">
    <property type="entry name" value="TPR-like"/>
    <property type="match status" value="1"/>
</dbReference>
<feature type="domain" description="HTH luxR-type" evidence="4">
    <location>
        <begin position="855"/>
        <end position="920"/>
    </location>
</feature>
<dbReference type="GO" id="GO:0005524">
    <property type="term" value="F:ATP binding"/>
    <property type="evidence" value="ECO:0007669"/>
    <property type="project" value="UniProtKB-KW"/>
</dbReference>
<dbReference type="RefSeq" id="WP_051037733.1">
    <property type="nucleotide sequence ID" value="NZ_UGRY01000002.1"/>
</dbReference>
<sequence>MTARTLDPPTPDSPRPPAPSLVGRTAEMHRIAALTAAAAAGRGGGLAVLGDPGTGKSALLEYAAAAAPDSVLVLRCTGVESESELPFAGLQLLLHPFLHRLDALAEPHRGILRRAFGLSAAAANPSNDRIAVGLATLELLAEIAAEQPLLCLIDDARWLDCPSVDALHFAANRLDAEAVALIFAARPEYRTALPVLRLGPLDTAHSRTLLDERFPQLAPELRDRVLAEAAGIPLAILELPRMDLDALPVEPLPLPERLYAGYCEHIAAQHDSTRLALLVVAADETGCVTVVRRALRRLGLSDDALVAAEHSGMVVVSGTRVTFRHPLKRSAAYRLAPFTSRQTVHAALAEALADDPDRRAWHLAAATAAPDETVAAAVEAAALRAADRSAHGAAATAFERAARLTPDPVHGARRLIRAMAALVEAGRPEHALVVADRLDPAVLDAPRRTHLHELRAQIAVESDSLGTAYDLFRAAAAESAVAQPYRAGLLLLDAARAAWVAGDLPGLLRAREHLADLALGTSAAPLLAAVDGPIQLATGAQSAGVALIRAATRTGRSAPDPTARFTLALLATLASDIEQAHALLTDLAAEYSTLGMAGRLPAVHGALGTIQLLLGRFRDAEATCLEAARLADCTGTPSRARQARSILAVLAAVRGDTDRCRELAGRQPRHPRRAVNTIDAAHTEWALLHLDLAQGRYEAAVARGEALASSPHRPLAQWPHLLADRVEAAVRQRQPERAAEPLAALVEFAAATKNPWVRGLALRCGALVDGNADRYEEALRLHAKAERRFDHARTALLYGEWLRRERRVREARTRLSTALADFERLGARPWAERARAESRAAGGAESTDTAAPAPNDHRVGLLTPQELQVVRLAALGATNNEIGARLFLSPKTVGHHLYRAFPKLGVRSRVELARLLADEPW</sequence>
<feature type="compositionally biased region" description="Pro residues" evidence="3">
    <location>
        <begin position="8"/>
        <end position="19"/>
    </location>
</feature>
<dbReference type="Gene3D" id="1.10.10.10">
    <property type="entry name" value="Winged helix-like DNA-binding domain superfamily/Winged helix DNA-binding domain"/>
    <property type="match status" value="1"/>
</dbReference>